<dbReference type="Proteomes" id="UP000572051">
    <property type="component" value="Unassembled WGS sequence"/>
</dbReference>
<accession>A0A7Z0JAY1</accession>
<dbReference type="Gene3D" id="3.20.20.30">
    <property type="entry name" value="Luciferase-like domain"/>
    <property type="match status" value="1"/>
</dbReference>
<dbReference type="InterPro" id="IPR050564">
    <property type="entry name" value="F420-G6PD/mer"/>
</dbReference>
<protein>
    <submittedName>
        <fullName evidence="3">Alkanesulfonate monooxygenase SsuD/methylene tetrahydromethanopterin reductase-like flavin-dependent oxidoreductase (Luciferase family)</fullName>
    </submittedName>
</protein>
<dbReference type="InterPro" id="IPR036661">
    <property type="entry name" value="Luciferase-like_sf"/>
</dbReference>
<keyword evidence="4" id="KW-1185">Reference proteome</keyword>
<evidence type="ECO:0000313" key="4">
    <source>
        <dbReference type="Proteomes" id="UP000572051"/>
    </source>
</evidence>
<evidence type="ECO:0000259" key="2">
    <source>
        <dbReference type="Pfam" id="PF00296"/>
    </source>
</evidence>
<organism evidence="3 4">
    <name type="scientific">Nocardiopsis aegyptia</name>
    <dbReference type="NCBI Taxonomy" id="220378"/>
    <lineage>
        <taxon>Bacteria</taxon>
        <taxon>Bacillati</taxon>
        <taxon>Actinomycetota</taxon>
        <taxon>Actinomycetes</taxon>
        <taxon>Streptosporangiales</taxon>
        <taxon>Nocardiopsidaceae</taxon>
        <taxon>Nocardiopsis</taxon>
    </lineage>
</organism>
<keyword evidence="1" id="KW-0560">Oxidoreductase</keyword>
<dbReference type="SUPFAM" id="SSF51679">
    <property type="entry name" value="Bacterial luciferase-like"/>
    <property type="match status" value="1"/>
</dbReference>
<gene>
    <name evidence="3" type="ORF">HNR10_003492</name>
</gene>
<dbReference type="EMBL" id="JACCFS010000001">
    <property type="protein sequence ID" value="NYJ35611.1"/>
    <property type="molecule type" value="Genomic_DNA"/>
</dbReference>
<evidence type="ECO:0000256" key="1">
    <source>
        <dbReference type="ARBA" id="ARBA00023002"/>
    </source>
</evidence>
<feature type="domain" description="Luciferase-like" evidence="2">
    <location>
        <begin position="30"/>
        <end position="277"/>
    </location>
</feature>
<sequence length="309" mass="32413">MRISVLYPAQPRSGNGIFPYADLVREGLADRLWMGTSIIAETHQQLAFLAGAGYRIPVGTSVTLTPLRHPFEAAVEARSLALLTERPVVAGFGASARTLVAYLLGSPYERPATVVGDYVRDVRAFLDGRDGALPAVEHPGVEVGAGVLRPGMARVAGAAADAAITWLTPPAYLSGTLIPALDEGAAEDRERPRVVTVVPTAVDRPGRSAVKLAYAAAARHLSLPHYVDMLRRAGTDVHADDPVAGAHRLVDDGNFLFGSRERIAAGLFAYACAGVDEVVVNTAGVHLTLGPKAAVEDAEEILRAVAGGC</sequence>
<dbReference type="GO" id="GO:0016705">
    <property type="term" value="F:oxidoreductase activity, acting on paired donors, with incorporation or reduction of molecular oxygen"/>
    <property type="evidence" value="ECO:0007669"/>
    <property type="project" value="InterPro"/>
</dbReference>
<keyword evidence="3" id="KW-0503">Monooxygenase</keyword>
<reference evidence="3 4" key="1">
    <citation type="submission" date="2020-07" db="EMBL/GenBank/DDBJ databases">
        <title>Sequencing the genomes of 1000 actinobacteria strains.</title>
        <authorList>
            <person name="Klenk H.-P."/>
        </authorList>
    </citation>
    <scope>NUCLEOTIDE SEQUENCE [LARGE SCALE GENOMIC DNA]</scope>
    <source>
        <strain evidence="3 4">DSM 44442</strain>
    </source>
</reference>
<dbReference type="AlphaFoldDB" id="A0A7Z0JAY1"/>
<comment type="caution">
    <text evidence="3">The sequence shown here is derived from an EMBL/GenBank/DDBJ whole genome shotgun (WGS) entry which is preliminary data.</text>
</comment>
<dbReference type="InterPro" id="IPR011251">
    <property type="entry name" value="Luciferase-like_dom"/>
</dbReference>
<proteinExistence type="predicted"/>
<dbReference type="PANTHER" id="PTHR43244:SF1">
    <property type="entry name" value="5,10-METHYLENETETRAHYDROMETHANOPTERIN REDUCTASE"/>
    <property type="match status" value="1"/>
</dbReference>
<dbReference type="GO" id="GO:0004497">
    <property type="term" value="F:monooxygenase activity"/>
    <property type="evidence" value="ECO:0007669"/>
    <property type="project" value="UniProtKB-KW"/>
</dbReference>
<dbReference type="RefSeq" id="WP_312889318.1">
    <property type="nucleotide sequence ID" value="NZ_JACCFS010000001.1"/>
</dbReference>
<dbReference type="Pfam" id="PF00296">
    <property type="entry name" value="Bac_luciferase"/>
    <property type="match status" value="1"/>
</dbReference>
<evidence type="ECO:0000313" key="3">
    <source>
        <dbReference type="EMBL" id="NYJ35611.1"/>
    </source>
</evidence>
<dbReference type="PANTHER" id="PTHR43244">
    <property type="match status" value="1"/>
</dbReference>
<name>A0A7Z0JAY1_9ACTN</name>